<feature type="signal peptide" evidence="1">
    <location>
        <begin position="1"/>
        <end position="21"/>
    </location>
</feature>
<protein>
    <submittedName>
        <fullName evidence="2">Uncharacterized protein</fullName>
    </submittedName>
</protein>
<dbReference type="AlphaFoldDB" id="A0A1J7J2B4"/>
<dbReference type="Proteomes" id="UP000182658">
    <property type="component" value="Unassembled WGS sequence"/>
</dbReference>
<dbReference type="InParanoid" id="A0A1J7J2B4"/>
<organism evidence="2 3">
    <name type="scientific">Coniochaeta ligniaria NRRL 30616</name>
    <dbReference type="NCBI Taxonomy" id="1408157"/>
    <lineage>
        <taxon>Eukaryota</taxon>
        <taxon>Fungi</taxon>
        <taxon>Dikarya</taxon>
        <taxon>Ascomycota</taxon>
        <taxon>Pezizomycotina</taxon>
        <taxon>Sordariomycetes</taxon>
        <taxon>Sordariomycetidae</taxon>
        <taxon>Coniochaetales</taxon>
        <taxon>Coniochaetaceae</taxon>
        <taxon>Coniochaeta</taxon>
    </lineage>
</organism>
<keyword evidence="1" id="KW-0732">Signal</keyword>
<dbReference type="EMBL" id="KV875094">
    <property type="protein sequence ID" value="OIW33613.1"/>
    <property type="molecule type" value="Genomic_DNA"/>
</dbReference>
<reference evidence="2 3" key="1">
    <citation type="submission" date="2016-10" db="EMBL/GenBank/DDBJ databases">
        <title>Draft genome sequence of Coniochaeta ligniaria NRRL30616, a lignocellulolytic fungus for bioabatement of inhibitors in plant biomass hydrolysates.</title>
        <authorList>
            <consortium name="DOE Joint Genome Institute"/>
            <person name="Jimenez D.J."/>
            <person name="Hector R.E."/>
            <person name="Riley R."/>
            <person name="Sun H."/>
            <person name="Grigoriev I.V."/>
            <person name="Van Elsas J.D."/>
            <person name="Nichols N.N."/>
        </authorList>
    </citation>
    <scope>NUCLEOTIDE SEQUENCE [LARGE SCALE GENOMIC DNA]</scope>
    <source>
        <strain evidence="2 3">NRRL 30616</strain>
    </source>
</reference>
<sequence>MFVPWRLNLLSSLPCRTGGLALEVTFDLGVADLVPSHLCSSQATFAAWDGTLQLQCRNRQAGGIAGNPIWAKWHPGNAKGHEAELLDRLLVFWEHVSAREAMCRRVFLMQLAHGFFCRVTDILSAISTPEEVVHTTSSHSDPRLPGLGHVWCRAANPHAPAAGEAAERWEWLTNGSKSNCLRLGVATCCHHIPAIYTDVRCDIQWPGREEVSSLRLKRQGNRPTMSGMDQNGWNEHPNCRGCVLPRKEGHGVLNRPQ</sequence>
<evidence type="ECO:0000313" key="2">
    <source>
        <dbReference type="EMBL" id="OIW33613.1"/>
    </source>
</evidence>
<proteinExistence type="predicted"/>
<feature type="chain" id="PRO_5012769231" evidence="1">
    <location>
        <begin position="22"/>
        <end position="257"/>
    </location>
</feature>
<name>A0A1J7J2B4_9PEZI</name>
<keyword evidence="3" id="KW-1185">Reference proteome</keyword>
<gene>
    <name evidence="2" type="ORF">CONLIGDRAFT_185237</name>
</gene>
<evidence type="ECO:0000313" key="3">
    <source>
        <dbReference type="Proteomes" id="UP000182658"/>
    </source>
</evidence>
<evidence type="ECO:0000256" key="1">
    <source>
        <dbReference type="SAM" id="SignalP"/>
    </source>
</evidence>
<accession>A0A1J7J2B4</accession>